<evidence type="ECO:0000256" key="4">
    <source>
        <dbReference type="SAM" id="MobiDB-lite"/>
    </source>
</evidence>
<reference evidence="6" key="1">
    <citation type="journal article" date="2023" name="bioRxiv">
        <title>Improved chromosome-level genome assembly for marigold (Tagetes erecta).</title>
        <authorList>
            <person name="Jiang F."/>
            <person name="Yuan L."/>
            <person name="Wang S."/>
            <person name="Wang H."/>
            <person name="Xu D."/>
            <person name="Wang A."/>
            <person name="Fan W."/>
        </authorList>
    </citation>
    <scope>NUCLEOTIDE SEQUENCE</scope>
    <source>
        <strain evidence="6">WSJ</strain>
        <tissue evidence="6">Leaf</tissue>
    </source>
</reference>
<proteinExistence type="predicted"/>
<feature type="domain" description="CRAL-TRIO" evidence="5">
    <location>
        <begin position="182"/>
        <end position="357"/>
    </location>
</feature>
<dbReference type="GO" id="GO:0016020">
    <property type="term" value="C:membrane"/>
    <property type="evidence" value="ECO:0007669"/>
    <property type="project" value="UniProtKB-SubCell"/>
</dbReference>
<gene>
    <name evidence="6" type="ORF">QVD17_00829</name>
</gene>
<dbReference type="Gene3D" id="2.60.120.680">
    <property type="entry name" value="GOLD domain"/>
    <property type="match status" value="1"/>
</dbReference>
<dbReference type="Gene3D" id="3.40.525.10">
    <property type="entry name" value="CRAL-TRIO lipid binding domain"/>
    <property type="match status" value="1"/>
</dbReference>
<feature type="region of interest" description="Disordered" evidence="4">
    <location>
        <begin position="1"/>
        <end position="64"/>
    </location>
</feature>
<dbReference type="AlphaFoldDB" id="A0AAD8L6H9"/>
<comment type="subcellular location">
    <subcellularLocation>
        <location evidence="1">Membrane</location>
    </subcellularLocation>
</comment>
<dbReference type="GO" id="GO:0008289">
    <property type="term" value="F:lipid binding"/>
    <property type="evidence" value="ECO:0007669"/>
    <property type="project" value="InterPro"/>
</dbReference>
<dbReference type="Pfam" id="PF03765">
    <property type="entry name" value="CRAL_TRIO_N"/>
    <property type="match status" value="1"/>
</dbReference>
<evidence type="ECO:0000256" key="3">
    <source>
        <dbReference type="ARBA" id="ARBA00023136"/>
    </source>
</evidence>
<dbReference type="InterPro" id="IPR011074">
    <property type="entry name" value="CRAL/TRIO_N_dom"/>
</dbReference>
<sequence>MSNTTTSPAPETEVETLQPPPPPPPAAVMDHETPLSLPLILTSKETTFPPPSTTAGELVEQPENPTKKIPETMVSFKEESNRSKDLSDFEKATLTEFKQMVQEAITNKDFYFSSNQDEPTSEIKSNHDEISIWGIPLLKDERSDVILLKFLRAREFKVKDSFLMLKNTLIWRKAFSIDDLVDENLGDDLQKVVFMHGYDKEGHPVCYNVYGEFQDKELYHKTFSDEEKRTRFLKWRIQFLERSIRKLDFRPGGINTIFQVSDLKNSPGPGKRELRLATKQALQLLQDNYPEFVAKQVFINVPWWYMAFYSMMSPFMTQRTKSKFVFASPARTADTLFKYVGPEHVPIQYGGLSVDYCDCNPEFTIDDPAAVVTVKPTTKQTVEIIVNEKCTIVWELRVVGWEVRYSAEYVPNNESNYTINIQKPKKFAAIDEPVISQRFKINELGKLLLTIDNPTSKKKKLLYRFKVDPVAE</sequence>
<dbReference type="SMART" id="SM01100">
    <property type="entry name" value="CRAL_TRIO_N"/>
    <property type="match status" value="1"/>
</dbReference>
<name>A0AAD8L6H9_TARER</name>
<protein>
    <recommendedName>
        <fullName evidence="5">CRAL-TRIO domain-containing protein</fullName>
    </recommendedName>
</protein>
<dbReference type="InterPro" id="IPR036865">
    <property type="entry name" value="CRAL-TRIO_dom_sf"/>
</dbReference>
<dbReference type="InterPro" id="IPR056794">
    <property type="entry name" value="PATL1-6_C_GOLD"/>
</dbReference>
<dbReference type="SUPFAM" id="SSF46938">
    <property type="entry name" value="CRAL/TRIO N-terminal domain"/>
    <property type="match status" value="1"/>
</dbReference>
<dbReference type="PANTHER" id="PTHR45932:SF6">
    <property type="entry name" value="PATELLIN-3"/>
    <property type="match status" value="1"/>
</dbReference>
<dbReference type="Pfam" id="PF25099">
    <property type="entry name" value="GOLD_PATL1_C"/>
    <property type="match status" value="1"/>
</dbReference>
<dbReference type="PROSITE" id="PS50191">
    <property type="entry name" value="CRAL_TRIO"/>
    <property type="match status" value="1"/>
</dbReference>
<evidence type="ECO:0000313" key="6">
    <source>
        <dbReference type="EMBL" id="KAK1435069.1"/>
    </source>
</evidence>
<dbReference type="SUPFAM" id="SSF52087">
    <property type="entry name" value="CRAL/TRIO domain"/>
    <property type="match status" value="1"/>
</dbReference>
<evidence type="ECO:0000256" key="2">
    <source>
        <dbReference type="ARBA" id="ARBA00022448"/>
    </source>
</evidence>
<dbReference type="FunFam" id="3.40.525.10:FF:000022">
    <property type="entry name" value="SEC14 cytosolic factor family protein"/>
    <property type="match status" value="1"/>
</dbReference>
<dbReference type="PANTHER" id="PTHR45932">
    <property type="entry name" value="PATELLIN-1"/>
    <property type="match status" value="1"/>
</dbReference>
<comment type="caution">
    <text evidence="6">The sequence shown here is derived from an EMBL/GenBank/DDBJ whole genome shotgun (WGS) entry which is preliminary data.</text>
</comment>
<evidence type="ECO:0000256" key="1">
    <source>
        <dbReference type="ARBA" id="ARBA00004370"/>
    </source>
</evidence>
<accession>A0AAD8L6H9</accession>
<dbReference type="SMART" id="SM00516">
    <property type="entry name" value="SEC14"/>
    <property type="match status" value="1"/>
</dbReference>
<dbReference type="InterPro" id="IPR001251">
    <property type="entry name" value="CRAL-TRIO_dom"/>
</dbReference>
<keyword evidence="3" id="KW-0472">Membrane</keyword>
<evidence type="ECO:0000313" key="7">
    <source>
        <dbReference type="Proteomes" id="UP001229421"/>
    </source>
</evidence>
<dbReference type="EMBL" id="JAUHHV010000001">
    <property type="protein sequence ID" value="KAK1435069.1"/>
    <property type="molecule type" value="Genomic_DNA"/>
</dbReference>
<dbReference type="InterPro" id="IPR044834">
    <property type="entry name" value="PATL"/>
</dbReference>
<dbReference type="InterPro" id="IPR036273">
    <property type="entry name" value="CRAL/TRIO_N_dom_sf"/>
</dbReference>
<dbReference type="Proteomes" id="UP001229421">
    <property type="component" value="Unassembled WGS sequence"/>
</dbReference>
<keyword evidence="7" id="KW-1185">Reference proteome</keyword>
<dbReference type="Pfam" id="PF00650">
    <property type="entry name" value="CRAL_TRIO"/>
    <property type="match status" value="1"/>
</dbReference>
<dbReference type="CDD" id="cd00170">
    <property type="entry name" value="SEC14"/>
    <property type="match status" value="1"/>
</dbReference>
<organism evidence="6 7">
    <name type="scientific">Tagetes erecta</name>
    <name type="common">African marigold</name>
    <dbReference type="NCBI Taxonomy" id="13708"/>
    <lineage>
        <taxon>Eukaryota</taxon>
        <taxon>Viridiplantae</taxon>
        <taxon>Streptophyta</taxon>
        <taxon>Embryophyta</taxon>
        <taxon>Tracheophyta</taxon>
        <taxon>Spermatophyta</taxon>
        <taxon>Magnoliopsida</taxon>
        <taxon>eudicotyledons</taxon>
        <taxon>Gunneridae</taxon>
        <taxon>Pentapetalae</taxon>
        <taxon>asterids</taxon>
        <taxon>campanulids</taxon>
        <taxon>Asterales</taxon>
        <taxon>Asteraceae</taxon>
        <taxon>Asteroideae</taxon>
        <taxon>Heliantheae alliance</taxon>
        <taxon>Tageteae</taxon>
        <taxon>Tagetes</taxon>
    </lineage>
</organism>
<keyword evidence="2" id="KW-0813">Transport</keyword>
<evidence type="ECO:0000259" key="5">
    <source>
        <dbReference type="PROSITE" id="PS50191"/>
    </source>
</evidence>